<keyword evidence="2" id="KW-0805">Transcription regulation</keyword>
<dbReference type="InterPro" id="IPR036390">
    <property type="entry name" value="WH_DNA-bd_sf"/>
</dbReference>
<proteinExistence type="inferred from homology"/>
<dbReference type="InterPro" id="IPR050950">
    <property type="entry name" value="HTH-type_LysR_regulators"/>
</dbReference>
<comment type="similarity">
    <text evidence="1">Belongs to the LysR transcriptional regulatory family.</text>
</comment>
<dbReference type="Proteomes" id="UP001059950">
    <property type="component" value="Chromosome"/>
</dbReference>
<dbReference type="PANTHER" id="PTHR30419">
    <property type="entry name" value="HTH-TYPE TRANSCRIPTIONAL REGULATOR YBHD"/>
    <property type="match status" value="1"/>
</dbReference>
<dbReference type="EMBL" id="CP073344">
    <property type="protein sequence ID" value="UTW02671.1"/>
    <property type="molecule type" value="Genomic_DNA"/>
</dbReference>
<dbReference type="Pfam" id="PF00126">
    <property type="entry name" value="HTH_1"/>
    <property type="match status" value="1"/>
</dbReference>
<evidence type="ECO:0000313" key="7">
    <source>
        <dbReference type="Proteomes" id="UP001059950"/>
    </source>
</evidence>
<dbReference type="InterPro" id="IPR036388">
    <property type="entry name" value="WH-like_DNA-bd_sf"/>
</dbReference>
<evidence type="ECO:0000313" key="6">
    <source>
        <dbReference type="EMBL" id="UTW02671.1"/>
    </source>
</evidence>
<dbReference type="Gene3D" id="1.10.10.10">
    <property type="entry name" value="Winged helix-like DNA-binding domain superfamily/Winged helix DNA-binding domain"/>
    <property type="match status" value="1"/>
</dbReference>
<dbReference type="InterPro" id="IPR005119">
    <property type="entry name" value="LysR_subst-bd"/>
</dbReference>
<dbReference type="Pfam" id="PF03466">
    <property type="entry name" value="LysR_substrate"/>
    <property type="match status" value="1"/>
</dbReference>
<reference evidence="6" key="1">
    <citation type="submission" date="2021-04" db="EMBL/GenBank/DDBJ databases">
        <title>Oceanospirillales bacteria with DddD are important DMSP degraders in coastal seawater.</title>
        <authorList>
            <person name="Liu J."/>
        </authorList>
    </citation>
    <scope>NUCLEOTIDE SEQUENCE</scope>
    <source>
        <strain evidence="6">GY6</strain>
    </source>
</reference>
<sequence length="310" mass="34132">MKYSLSKYLKINQLRLICAIAEHGQLGLAANEIAITQPAASRMLSEIESTMQAKLFERHPKGMVLTLIGQRVAQRAHNMLVELRDMSRDVDEMQRGERGIVSVGAVTGAAVGFVVPAIRQLKATSPKTVVNVNVDTSDVLVHDLIIGNNDFVLARLLSQFDTNDFEVCPAKSEKVKLLVREDHPMANAKEVSLKDLTAYEWVIQSQRAPMSEAVNNAFLNSGLRPPESITNTTSLLVMMSILISSSAIAPLASEVSELLVEKLGARLRVLRLKEPVEMSPYFLIQIKGRQLSPAAERLRALVLQGLKQAK</sequence>
<keyword evidence="4" id="KW-0804">Transcription</keyword>
<dbReference type="PANTHER" id="PTHR30419:SF8">
    <property type="entry name" value="NITROGEN ASSIMILATION TRANSCRIPTIONAL ACTIVATOR-RELATED"/>
    <property type="match status" value="1"/>
</dbReference>
<accession>A0ABY5GRS6</accession>
<evidence type="ECO:0000256" key="1">
    <source>
        <dbReference type="ARBA" id="ARBA00009437"/>
    </source>
</evidence>
<gene>
    <name evidence="6" type="ORF">KDX31_15145</name>
</gene>
<dbReference type="SUPFAM" id="SSF53850">
    <property type="entry name" value="Periplasmic binding protein-like II"/>
    <property type="match status" value="1"/>
</dbReference>
<name>A0ABY5GRS6_9GAMM</name>
<feature type="domain" description="HTH lysR-type" evidence="5">
    <location>
        <begin position="9"/>
        <end position="66"/>
    </location>
</feature>
<organism evidence="6 7">
    <name type="scientific">Amphritea atlantica</name>
    <dbReference type="NCBI Taxonomy" id="355243"/>
    <lineage>
        <taxon>Bacteria</taxon>
        <taxon>Pseudomonadati</taxon>
        <taxon>Pseudomonadota</taxon>
        <taxon>Gammaproteobacteria</taxon>
        <taxon>Oceanospirillales</taxon>
        <taxon>Oceanospirillaceae</taxon>
        <taxon>Amphritea</taxon>
    </lineage>
</organism>
<evidence type="ECO:0000256" key="4">
    <source>
        <dbReference type="ARBA" id="ARBA00023163"/>
    </source>
</evidence>
<dbReference type="InterPro" id="IPR000847">
    <property type="entry name" value="LysR_HTH_N"/>
</dbReference>
<keyword evidence="7" id="KW-1185">Reference proteome</keyword>
<keyword evidence="3" id="KW-0238">DNA-binding</keyword>
<evidence type="ECO:0000256" key="3">
    <source>
        <dbReference type="ARBA" id="ARBA00023125"/>
    </source>
</evidence>
<dbReference type="Gene3D" id="3.40.190.290">
    <property type="match status" value="1"/>
</dbReference>
<dbReference type="PROSITE" id="PS50931">
    <property type="entry name" value="HTH_LYSR"/>
    <property type="match status" value="1"/>
</dbReference>
<evidence type="ECO:0000259" key="5">
    <source>
        <dbReference type="PROSITE" id="PS50931"/>
    </source>
</evidence>
<dbReference type="SUPFAM" id="SSF46785">
    <property type="entry name" value="Winged helix' DNA-binding domain"/>
    <property type="match status" value="1"/>
</dbReference>
<evidence type="ECO:0000256" key="2">
    <source>
        <dbReference type="ARBA" id="ARBA00023015"/>
    </source>
</evidence>
<protein>
    <submittedName>
        <fullName evidence="6">LysR family transcriptional regulator</fullName>
    </submittedName>
</protein>